<dbReference type="EMBL" id="MTKT01003950">
    <property type="protein sequence ID" value="OWM73736.1"/>
    <property type="molecule type" value="Genomic_DNA"/>
</dbReference>
<reference evidence="5" key="1">
    <citation type="journal article" date="2017" name="Plant J.">
        <title>The pomegranate (Punica granatum L.) genome and the genomics of punicalagin biosynthesis.</title>
        <authorList>
            <person name="Qin G."/>
            <person name="Xu C."/>
            <person name="Ming R."/>
            <person name="Tang H."/>
            <person name="Guyot R."/>
            <person name="Kramer E.M."/>
            <person name="Hu Y."/>
            <person name="Yi X."/>
            <person name="Qi Y."/>
            <person name="Xu X."/>
            <person name="Gao Z."/>
            <person name="Pan H."/>
            <person name="Jian J."/>
            <person name="Tian Y."/>
            <person name="Yue Z."/>
            <person name="Xu Y."/>
        </authorList>
    </citation>
    <scope>NUCLEOTIDE SEQUENCE [LARGE SCALE GENOMIC DNA]</scope>
    <source>
        <strain evidence="5">cv. Dabenzi</strain>
    </source>
</reference>
<dbReference type="PANTHER" id="PTHR31662:SF39">
    <property type="match status" value="1"/>
</dbReference>
<feature type="compositionally biased region" description="Low complexity" evidence="2">
    <location>
        <begin position="1"/>
        <end position="13"/>
    </location>
</feature>
<dbReference type="AlphaFoldDB" id="A0A218WM63"/>
<dbReference type="InterPro" id="IPR007592">
    <property type="entry name" value="GEBP"/>
</dbReference>
<feature type="region of interest" description="Disordered" evidence="2">
    <location>
        <begin position="1"/>
        <end position="51"/>
    </location>
</feature>
<evidence type="ECO:0000313" key="5">
    <source>
        <dbReference type="Proteomes" id="UP000197138"/>
    </source>
</evidence>
<evidence type="ECO:0000313" key="6">
    <source>
        <dbReference type="Proteomes" id="UP000515151"/>
    </source>
</evidence>
<name>A0A218WM63_PUNGR</name>
<dbReference type="GeneID" id="116201279"/>
<protein>
    <submittedName>
        <fullName evidence="7">Probable transcription factor At1g11510</fullName>
    </submittedName>
</protein>
<evidence type="ECO:0000259" key="3">
    <source>
        <dbReference type="Pfam" id="PF04504"/>
    </source>
</evidence>
<dbReference type="InterPro" id="IPR053932">
    <property type="entry name" value="GeBP-like_DBD"/>
</dbReference>
<dbReference type="Pfam" id="PF04504">
    <property type="entry name" value="GeBP-like_DBD"/>
    <property type="match status" value="1"/>
</dbReference>
<dbReference type="OrthoDB" id="661680at2759"/>
<evidence type="ECO:0000256" key="1">
    <source>
        <dbReference type="ARBA" id="ARBA00010820"/>
    </source>
</evidence>
<keyword evidence="6" id="KW-1185">Reference proteome</keyword>
<reference evidence="4" key="2">
    <citation type="submission" date="2017-06" db="EMBL/GenBank/DDBJ databases">
        <title>The pomegranate genome and the genomics of punicalagin biosynthesis.</title>
        <authorList>
            <person name="Xu C."/>
        </authorList>
    </citation>
    <scope>NUCLEOTIDE SEQUENCE [LARGE SCALE GENOMIC DNA]</scope>
    <source>
        <tissue evidence="4">Fresh leaf</tissue>
    </source>
</reference>
<comment type="similarity">
    <text evidence="1">Belongs to the GeBP family.</text>
</comment>
<reference evidence="6" key="3">
    <citation type="journal article" date="2020" name="Plant Biotechnol. J.">
        <title>The pomegranate (Punica granatum L.) draft genome dissects genetic divergence between soft- and hard-seeded cultivars.</title>
        <authorList>
            <person name="Luo X."/>
            <person name="Li H."/>
            <person name="Wu Z."/>
            <person name="Yao W."/>
            <person name="Zhao P."/>
            <person name="Cao D."/>
            <person name="Yu H."/>
            <person name="Li K."/>
            <person name="Poudel K."/>
            <person name="Zhao D."/>
            <person name="Zhang F."/>
            <person name="Xia X."/>
            <person name="Chen L."/>
            <person name="Wang Q."/>
            <person name="Jing D."/>
            <person name="Cao S."/>
        </authorList>
    </citation>
    <scope>NUCLEOTIDE SEQUENCE [LARGE SCALE GENOMIC DNA]</scope>
</reference>
<accession>A0A218WM63</accession>
<gene>
    <name evidence="7" type="primary">LOC116201279</name>
    <name evidence="4" type="ORF">CDL15_Pgr026840</name>
</gene>
<dbReference type="GO" id="GO:0005634">
    <property type="term" value="C:nucleus"/>
    <property type="evidence" value="ECO:0007669"/>
    <property type="project" value="TreeGrafter"/>
</dbReference>
<feature type="region of interest" description="Disordered" evidence="2">
    <location>
        <begin position="146"/>
        <end position="185"/>
    </location>
</feature>
<dbReference type="GO" id="GO:0006355">
    <property type="term" value="P:regulation of DNA-templated transcription"/>
    <property type="evidence" value="ECO:0007669"/>
    <property type="project" value="InterPro"/>
</dbReference>
<dbReference type="PANTHER" id="PTHR31662">
    <property type="entry name" value="BNAANNG10740D PROTEIN-RELATED"/>
    <property type="match status" value="1"/>
</dbReference>
<organism evidence="4 5">
    <name type="scientific">Punica granatum</name>
    <name type="common">Pomegranate</name>
    <dbReference type="NCBI Taxonomy" id="22663"/>
    <lineage>
        <taxon>Eukaryota</taxon>
        <taxon>Viridiplantae</taxon>
        <taxon>Streptophyta</taxon>
        <taxon>Embryophyta</taxon>
        <taxon>Tracheophyta</taxon>
        <taxon>Spermatophyta</taxon>
        <taxon>Magnoliopsida</taxon>
        <taxon>eudicotyledons</taxon>
        <taxon>Gunneridae</taxon>
        <taxon>Pentapetalae</taxon>
        <taxon>rosids</taxon>
        <taxon>malvids</taxon>
        <taxon>Myrtales</taxon>
        <taxon>Lythraceae</taxon>
        <taxon>Punica</taxon>
    </lineage>
</organism>
<reference evidence="7" key="4">
    <citation type="submission" date="2025-04" db="UniProtKB">
        <authorList>
            <consortium name="RefSeq"/>
        </authorList>
    </citation>
    <scope>IDENTIFICATION</scope>
    <source>
        <tissue evidence="7">Leaf</tissue>
    </source>
</reference>
<evidence type="ECO:0000256" key="2">
    <source>
        <dbReference type="SAM" id="MobiDB-lite"/>
    </source>
</evidence>
<sequence length="271" mass="30892">MSTPLTPTTARLRPASRRRSGPYSPPTPWADNNHHGEHHDRAPPSADGNRRPRFERIFMEEDEIALLKSLWHNSISSPAAKIDPATFEILGRSLGSRFTHNQLSNKLRHMRAKYHKQSLTKSYIKTPHDRETYELCRKIWGENKAEPMEEREEVPSQEEVQSQRQSQSCGRNKHMNAAAVEEKGNEEDGVDLGKFPVLVEECEKALEGNGVWRQVLKCLDEGKMREMNDKLVMLKYEEAGLMAKKAELVQELTRMILRAMAASCSSTRTAA</sequence>
<evidence type="ECO:0000313" key="4">
    <source>
        <dbReference type="EMBL" id="OWM73736.1"/>
    </source>
</evidence>
<feature type="compositionally biased region" description="Low complexity" evidence="2">
    <location>
        <begin position="157"/>
        <end position="168"/>
    </location>
</feature>
<proteinExistence type="inferred from homology"/>
<dbReference type="Proteomes" id="UP000515151">
    <property type="component" value="Chromosome 3"/>
</dbReference>
<dbReference type="Proteomes" id="UP000197138">
    <property type="component" value="Unassembled WGS sequence"/>
</dbReference>
<feature type="domain" description="Glabrous enhancer-binding protein-like DBD" evidence="3">
    <location>
        <begin position="54"/>
        <end position="141"/>
    </location>
</feature>
<feature type="compositionally biased region" description="Basic and acidic residues" evidence="2">
    <location>
        <begin position="32"/>
        <end position="51"/>
    </location>
</feature>
<evidence type="ECO:0000313" key="7">
    <source>
        <dbReference type="RefSeq" id="XP_031388312.1"/>
    </source>
</evidence>
<dbReference type="RefSeq" id="XP_031388312.1">
    <property type="nucleotide sequence ID" value="XM_031532452.1"/>
</dbReference>